<keyword evidence="3" id="KW-1185">Reference proteome</keyword>
<evidence type="ECO:0000256" key="1">
    <source>
        <dbReference type="SAM" id="MobiDB-lite"/>
    </source>
</evidence>
<reference evidence="2 3" key="1">
    <citation type="journal article" date="2024" name="Microbiol. Resour. Announc.">
        <title>Genome annotations for the ascomycete fungi Trichoderma harzianum, Trichoderma aggressivum, and Purpureocillium lilacinum.</title>
        <authorList>
            <person name="Beijen E.P.W."/>
            <person name="Ohm R.A."/>
        </authorList>
    </citation>
    <scope>NUCLEOTIDE SEQUENCE [LARGE SCALE GENOMIC DNA]</scope>
    <source>
        <strain evidence="2 3">CBS 150709</strain>
    </source>
</reference>
<evidence type="ECO:0000313" key="2">
    <source>
        <dbReference type="EMBL" id="KAK4086316.1"/>
    </source>
</evidence>
<organism evidence="2 3">
    <name type="scientific">Purpureocillium lilacinum</name>
    <name type="common">Paecilomyces lilacinus</name>
    <dbReference type="NCBI Taxonomy" id="33203"/>
    <lineage>
        <taxon>Eukaryota</taxon>
        <taxon>Fungi</taxon>
        <taxon>Dikarya</taxon>
        <taxon>Ascomycota</taxon>
        <taxon>Pezizomycotina</taxon>
        <taxon>Sordariomycetes</taxon>
        <taxon>Hypocreomycetidae</taxon>
        <taxon>Hypocreales</taxon>
        <taxon>Ophiocordycipitaceae</taxon>
        <taxon>Purpureocillium</taxon>
    </lineage>
</organism>
<name>A0ABR0BQV8_PURLI</name>
<evidence type="ECO:0000313" key="3">
    <source>
        <dbReference type="Proteomes" id="UP001287286"/>
    </source>
</evidence>
<comment type="caution">
    <text evidence="2">The sequence shown here is derived from an EMBL/GenBank/DDBJ whole genome shotgun (WGS) entry which is preliminary data.</text>
</comment>
<feature type="region of interest" description="Disordered" evidence="1">
    <location>
        <begin position="327"/>
        <end position="370"/>
    </location>
</feature>
<accession>A0ABR0BQV8</accession>
<dbReference type="EMBL" id="JAWRVI010000042">
    <property type="protein sequence ID" value="KAK4086316.1"/>
    <property type="molecule type" value="Genomic_DNA"/>
</dbReference>
<protein>
    <submittedName>
        <fullName evidence="2">Uncharacterized protein</fullName>
    </submittedName>
</protein>
<feature type="compositionally biased region" description="Polar residues" evidence="1">
    <location>
        <begin position="360"/>
        <end position="370"/>
    </location>
</feature>
<dbReference type="Proteomes" id="UP001287286">
    <property type="component" value="Unassembled WGS sequence"/>
</dbReference>
<proteinExistence type="predicted"/>
<gene>
    <name evidence="2" type="ORF">Purlil1_9401</name>
</gene>
<feature type="region of interest" description="Disordered" evidence="1">
    <location>
        <begin position="126"/>
        <end position="179"/>
    </location>
</feature>
<feature type="compositionally biased region" description="Basic and acidic residues" evidence="1">
    <location>
        <begin position="1"/>
        <end position="10"/>
    </location>
</feature>
<sequence>MSRDRGRRTNGDASKQAQKGAVHDRLPGPVGPDPRIAANCRRHRASTRARHRSRAQTLLDSACSRAPPDPLVRSRPAAAAAATRESVEVGLWAFSAMPRPAHRLPFASQLPIYTCWAGNGAAAAARGRGEEEAASLRRRRERKGAGETSLGHATRRPGKACPPARPQNALPATTHTPSPLVIRRASPGVVDGGAVCGMRECCCWRRKRRRDGEGDPSLSAVRVMKLLSSPVHIRRRGALPPPLHHGSCLALPILSIGIHTPSYCSSSSCAWESPTHRYYTSHLHQSSTVSQSNDLLDVALIMSEPQNQKAAEPSSTGTRRRSSGLMPAFESLQQQKNKQDAARRQSLSDQQAKGGVFSQLFHNNLGRNAK</sequence>
<feature type="region of interest" description="Disordered" evidence="1">
    <location>
        <begin position="1"/>
        <end position="36"/>
    </location>
</feature>